<keyword evidence="4" id="KW-1185">Reference proteome</keyword>
<dbReference type="AlphaFoldDB" id="A0A846WYB8"/>
<accession>A0A846WYB8</accession>
<keyword evidence="2" id="KW-0472">Membrane</keyword>
<dbReference type="Proteomes" id="UP000582646">
    <property type="component" value="Unassembled WGS sequence"/>
</dbReference>
<reference evidence="3 4" key="1">
    <citation type="submission" date="2020-04" db="EMBL/GenBank/DDBJ databases">
        <title>MicrobeNet Type strains.</title>
        <authorList>
            <person name="Nicholson A.C."/>
        </authorList>
    </citation>
    <scope>NUCLEOTIDE SEQUENCE [LARGE SCALE GENOMIC DNA]</scope>
    <source>
        <strain evidence="3 4">DSM 44113</strain>
    </source>
</reference>
<evidence type="ECO:0000256" key="2">
    <source>
        <dbReference type="SAM" id="Phobius"/>
    </source>
</evidence>
<evidence type="ECO:0000256" key="1">
    <source>
        <dbReference type="SAM" id="MobiDB-lite"/>
    </source>
</evidence>
<keyword evidence="2" id="KW-1133">Transmembrane helix</keyword>
<organism evidence="3 4">
    <name type="scientific">Tsukamurella spumae</name>
    <dbReference type="NCBI Taxonomy" id="44753"/>
    <lineage>
        <taxon>Bacteria</taxon>
        <taxon>Bacillati</taxon>
        <taxon>Actinomycetota</taxon>
        <taxon>Actinomycetes</taxon>
        <taxon>Mycobacteriales</taxon>
        <taxon>Tsukamurellaceae</taxon>
        <taxon>Tsukamurella</taxon>
    </lineage>
</organism>
<evidence type="ECO:0000313" key="4">
    <source>
        <dbReference type="Proteomes" id="UP000582646"/>
    </source>
</evidence>
<protein>
    <submittedName>
        <fullName evidence="3">Uncharacterized protein</fullName>
    </submittedName>
</protein>
<proteinExistence type="predicted"/>
<sequence>MEDKHKPNADRTKTQAAEHSTGDEHDNPSWGFVEAMLSGTIPRRLRDSKMKATFWIAAPVLAIALFGTAAFATANTATTTTVLIYSLAFLVYGSYLGFGGLLISRVSREKD</sequence>
<feature type="transmembrane region" description="Helical" evidence="2">
    <location>
        <begin position="52"/>
        <end position="71"/>
    </location>
</feature>
<comment type="caution">
    <text evidence="3">The sequence shown here is derived from an EMBL/GenBank/DDBJ whole genome shotgun (WGS) entry which is preliminary data.</text>
</comment>
<feature type="transmembrane region" description="Helical" evidence="2">
    <location>
        <begin position="83"/>
        <end position="103"/>
    </location>
</feature>
<gene>
    <name evidence="3" type="ORF">HF999_06175</name>
</gene>
<dbReference type="RefSeq" id="WP_168545029.1">
    <property type="nucleotide sequence ID" value="NZ_BAAAKS010000041.1"/>
</dbReference>
<dbReference type="EMBL" id="JAAXOQ010000006">
    <property type="protein sequence ID" value="NKY17953.1"/>
    <property type="molecule type" value="Genomic_DNA"/>
</dbReference>
<name>A0A846WYB8_9ACTN</name>
<keyword evidence="2" id="KW-0812">Transmembrane</keyword>
<feature type="region of interest" description="Disordered" evidence="1">
    <location>
        <begin position="1"/>
        <end position="30"/>
    </location>
</feature>
<evidence type="ECO:0000313" key="3">
    <source>
        <dbReference type="EMBL" id="NKY17953.1"/>
    </source>
</evidence>
<feature type="compositionally biased region" description="Basic and acidic residues" evidence="1">
    <location>
        <begin position="1"/>
        <end position="13"/>
    </location>
</feature>